<gene>
    <name evidence="1" type="ORF">DCAR_0727686</name>
</gene>
<organism evidence="1 2">
    <name type="scientific">Daucus carota subsp. sativus</name>
    <name type="common">Carrot</name>
    <dbReference type="NCBI Taxonomy" id="79200"/>
    <lineage>
        <taxon>Eukaryota</taxon>
        <taxon>Viridiplantae</taxon>
        <taxon>Streptophyta</taxon>
        <taxon>Embryophyta</taxon>
        <taxon>Tracheophyta</taxon>
        <taxon>Spermatophyta</taxon>
        <taxon>Magnoliopsida</taxon>
        <taxon>eudicotyledons</taxon>
        <taxon>Gunneridae</taxon>
        <taxon>Pentapetalae</taxon>
        <taxon>asterids</taxon>
        <taxon>campanulids</taxon>
        <taxon>Apiales</taxon>
        <taxon>Apiaceae</taxon>
        <taxon>Apioideae</taxon>
        <taxon>Scandiceae</taxon>
        <taxon>Daucinae</taxon>
        <taxon>Daucus</taxon>
        <taxon>Daucus sect. Daucus</taxon>
    </lineage>
</organism>
<evidence type="ECO:0000313" key="2">
    <source>
        <dbReference type="Proteomes" id="UP000077755"/>
    </source>
</evidence>
<dbReference type="PANTHER" id="PTHR31871">
    <property type="entry name" value="OS02G0137100 PROTEIN"/>
    <property type="match status" value="1"/>
</dbReference>
<dbReference type="InterPro" id="IPR006476">
    <property type="entry name" value="CHP01589_pln"/>
</dbReference>
<sequence length="94" mass="11599">MYHKQTFPCLHCHPSTYIRMVQHLIEKCLILRMDRDECMDALYRHAGIRPLVTLTVWRELLKENREFFHAYSPKPRTSNYLRRVSRFGRKNYWK</sequence>
<dbReference type="NCBIfam" id="TIGR01589">
    <property type="entry name" value="A_thal_3526"/>
    <property type="match status" value="1"/>
</dbReference>
<dbReference type="AlphaFoldDB" id="A0AAF0XHT5"/>
<evidence type="ECO:0000313" key="1">
    <source>
        <dbReference type="EMBL" id="WOH08248.1"/>
    </source>
</evidence>
<dbReference type="EMBL" id="CP093349">
    <property type="protein sequence ID" value="WOH08248.1"/>
    <property type="molecule type" value="Genomic_DNA"/>
</dbReference>
<dbReference type="PANTHER" id="PTHR31871:SF5">
    <property type="entry name" value="TRANSMEMBRANE PROTEIN"/>
    <property type="match status" value="1"/>
</dbReference>
<protein>
    <submittedName>
        <fullName evidence="1">Uncharacterized protein</fullName>
    </submittedName>
</protein>
<reference evidence="1" key="1">
    <citation type="journal article" date="2016" name="Nat. Genet.">
        <title>A high-quality carrot genome assembly provides new insights into carotenoid accumulation and asterid genome evolution.</title>
        <authorList>
            <person name="Iorizzo M."/>
            <person name="Ellison S."/>
            <person name="Senalik D."/>
            <person name="Zeng P."/>
            <person name="Satapoomin P."/>
            <person name="Huang J."/>
            <person name="Bowman M."/>
            <person name="Iovene M."/>
            <person name="Sanseverino W."/>
            <person name="Cavagnaro P."/>
            <person name="Yildiz M."/>
            <person name="Macko-Podgorni A."/>
            <person name="Moranska E."/>
            <person name="Grzebelus E."/>
            <person name="Grzebelus D."/>
            <person name="Ashrafi H."/>
            <person name="Zheng Z."/>
            <person name="Cheng S."/>
            <person name="Spooner D."/>
            <person name="Van Deynze A."/>
            <person name="Simon P."/>
        </authorList>
    </citation>
    <scope>NUCLEOTIDE SEQUENCE</scope>
    <source>
        <tissue evidence="1">Leaf</tissue>
    </source>
</reference>
<proteinExistence type="predicted"/>
<name>A0AAF0XHT5_DAUCS</name>
<reference evidence="1" key="2">
    <citation type="submission" date="2022-03" db="EMBL/GenBank/DDBJ databases">
        <title>Draft title - Genomic analysis of global carrot germplasm unveils the trajectory of domestication and the origin of high carotenoid orange carrot.</title>
        <authorList>
            <person name="Iorizzo M."/>
            <person name="Ellison S."/>
            <person name="Senalik D."/>
            <person name="Macko-Podgorni A."/>
            <person name="Grzebelus D."/>
            <person name="Bostan H."/>
            <person name="Rolling W."/>
            <person name="Curaba J."/>
            <person name="Simon P."/>
        </authorList>
    </citation>
    <scope>NUCLEOTIDE SEQUENCE</scope>
    <source>
        <tissue evidence="1">Leaf</tissue>
    </source>
</reference>
<dbReference type="Proteomes" id="UP000077755">
    <property type="component" value="Chromosome 7"/>
</dbReference>
<accession>A0AAF0XHT5</accession>
<dbReference type="Pfam" id="PF09713">
    <property type="entry name" value="A_thal_3526"/>
    <property type="match status" value="1"/>
</dbReference>
<keyword evidence="2" id="KW-1185">Reference proteome</keyword>
<dbReference type="KEGG" id="dcr:108195263"/>